<sequence>MDVSGVRQNFSLFGDIPILRHDADLVRSLHRATRYGLTRDLREIAASQRDHAVQSATILVAHQNFAPGTYNGDDSAQGYSPDSDPPHFEDHEPFEDPTRLVANPYYTHHFTTAYDPLILTDIAINISDASPSTSFTRQPQLSNTPLMKSFSLNPSPLLFTHTCASTPTSLAMLSNKSKKQ</sequence>
<organism evidence="2 3">
    <name type="scientific">Cryptococcus bacillisporus CA1873</name>
    <dbReference type="NCBI Taxonomy" id="1296111"/>
    <lineage>
        <taxon>Eukaryota</taxon>
        <taxon>Fungi</taxon>
        <taxon>Dikarya</taxon>
        <taxon>Basidiomycota</taxon>
        <taxon>Agaricomycotina</taxon>
        <taxon>Tremellomycetes</taxon>
        <taxon>Tremellales</taxon>
        <taxon>Cryptococcaceae</taxon>
        <taxon>Cryptococcus</taxon>
        <taxon>Cryptococcus gattii species complex</taxon>
    </lineage>
</organism>
<name>A0ABR5BI54_CRYGA</name>
<proteinExistence type="predicted"/>
<gene>
    <name evidence="2" type="ORF">I314_01276</name>
</gene>
<reference evidence="2 3" key="1">
    <citation type="submission" date="2015-01" db="EMBL/GenBank/DDBJ databases">
        <title>The Genome Sequence of Cryptococcus gattii CA1873.</title>
        <authorList>
            <consortium name="The Broad Institute Genomics Platform"/>
            <person name="Cuomo C."/>
            <person name="Litvintseva A."/>
            <person name="Chen Y."/>
            <person name="Heitman J."/>
            <person name="Sun S."/>
            <person name="Springer D."/>
            <person name="Dromer F."/>
            <person name="Young S."/>
            <person name="Zeng Q."/>
            <person name="Gargeya S."/>
            <person name="Abouelleil A."/>
            <person name="Alvarado L."/>
            <person name="Chapman S.B."/>
            <person name="Gainer-Dewar J."/>
            <person name="Goldberg J."/>
            <person name="Griggs A."/>
            <person name="Gujja S."/>
            <person name="Hansen M."/>
            <person name="Howarth C."/>
            <person name="Imamovic A."/>
            <person name="Larimer J."/>
            <person name="Murphy C."/>
            <person name="Naylor J."/>
            <person name="Pearson M."/>
            <person name="Priest M."/>
            <person name="Roberts A."/>
            <person name="Saif S."/>
            <person name="Shea T."/>
            <person name="Sykes S."/>
            <person name="Wortman J."/>
            <person name="Nusbaum C."/>
            <person name="Birren B."/>
        </authorList>
    </citation>
    <scope>NUCLEOTIDE SEQUENCE [LARGE SCALE GENOMIC DNA]</scope>
    <source>
        <strain evidence="2 3">CA1873</strain>
    </source>
</reference>
<feature type="compositionally biased region" description="Basic and acidic residues" evidence="1">
    <location>
        <begin position="84"/>
        <end position="94"/>
    </location>
</feature>
<accession>A0ABR5BI54</accession>
<evidence type="ECO:0000256" key="1">
    <source>
        <dbReference type="SAM" id="MobiDB-lite"/>
    </source>
</evidence>
<dbReference type="Proteomes" id="UP000053800">
    <property type="component" value="Unassembled WGS sequence"/>
</dbReference>
<keyword evidence="3" id="KW-1185">Reference proteome</keyword>
<evidence type="ECO:0000313" key="2">
    <source>
        <dbReference type="EMBL" id="KIR68851.1"/>
    </source>
</evidence>
<evidence type="ECO:0000313" key="3">
    <source>
        <dbReference type="Proteomes" id="UP000053800"/>
    </source>
</evidence>
<dbReference type="EMBL" id="KN848890">
    <property type="protein sequence ID" value="KIR68851.1"/>
    <property type="molecule type" value="Genomic_DNA"/>
</dbReference>
<protein>
    <submittedName>
        <fullName evidence="2">Uncharacterized protein</fullName>
    </submittedName>
</protein>
<feature type="region of interest" description="Disordered" evidence="1">
    <location>
        <begin position="70"/>
        <end position="94"/>
    </location>
</feature>